<keyword evidence="2 3" id="KW-0342">GTP-binding</keyword>
<dbReference type="SUPFAM" id="SSF52540">
    <property type="entry name" value="P-loop containing nucleoside triphosphate hydrolases"/>
    <property type="match status" value="1"/>
</dbReference>
<evidence type="ECO:0000313" key="5">
    <source>
        <dbReference type="Proteomes" id="UP000818624"/>
    </source>
</evidence>
<dbReference type="InterPro" id="IPR005225">
    <property type="entry name" value="Small_GTP-bd"/>
</dbReference>
<accession>A0ABY8F0T2</accession>
<keyword evidence="1 3" id="KW-0547">Nucleotide-binding</keyword>
<dbReference type="Gene3D" id="3.40.50.300">
    <property type="entry name" value="P-loop containing nucleotide triphosphate hydrolases"/>
    <property type="match status" value="1"/>
</dbReference>
<organism evidence="4 5">
    <name type="scientific">Malassezia furfur</name>
    <name type="common">Pityriasis versicolor infection agent</name>
    <name type="synonym">Pityrosporum furfur</name>
    <dbReference type="NCBI Taxonomy" id="55194"/>
    <lineage>
        <taxon>Eukaryota</taxon>
        <taxon>Fungi</taxon>
        <taxon>Dikarya</taxon>
        <taxon>Basidiomycota</taxon>
        <taxon>Ustilaginomycotina</taxon>
        <taxon>Malasseziomycetes</taxon>
        <taxon>Malasseziales</taxon>
        <taxon>Malasseziaceae</taxon>
        <taxon>Malassezia</taxon>
    </lineage>
</organism>
<dbReference type="EMBL" id="CP046238">
    <property type="protein sequence ID" value="WFD49443.1"/>
    <property type="molecule type" value="Genomic_DNA"/>
</dbReference>
<dbReference type="Proteomes" id="UP000818624">
    <property type="component" value="Chromosome 5"/>
</dbReference>
<dbReference type="InterPro" id="IPR024156">
    <property type="entry name" value="Small_GTPase_ARF"/>
</dbReference>
<evidence type="ECO:0000256" key="3">
    <source>
        <dbReference type="RuleBase" id="RU003925"/>
    </source>
</evidence>
<protein>
    <submittedName>
        <fullName evidence="4">Arf GTPase arl1</fullName>
    </submittedName>
</protein>
<dbReference type="CDD" id="cd04151">
    <property type="entry name" value="Arl1"/>
    <property type="match status" value="1"/>
</dbReference>
<dbReference type="Pfam" id="PF00025">
    <property type="entry name" value="Arf"/>
    <property type="match status" value="1"/>
</dbReference>
<proteinExistence type="inferred from homology"/>
<gene>
    <name evidence="4" type="primary">ARL1</name>
    <name evidence="4" type="ORF">GLX27_004124</name>
</gene>
<evidence type="ECO:0000313" key="4">
    <source>
        <dbReference type="EMBL" id="WFD49443.1"/>
    </source>
</evidence>
<dbReference type="PRINTS" id="PR00328">
    <property type="entry name" value="SAR1GTPBP"/>
</dbReference>
<dbReference type="PROSITE" id="PS51417">
    <property type="entry name" value="ARF"/>
    <property type="match status" value="1"/>
</dbReference>
<comment type="similarity">
    <text evidence="3">Belongs to the small GTPase superfamily. Arf family.</text>
</comment>
<keyword evidence="5" id="KW-1185">Reference proteome</keyword>
<evidence type="ECO:0000256" key="1">
    <source>
        <dbReference type="ARBA" id="ARBA00022741"/>
    </source>
</evidence>
<evidence type="ECO:0000256" key="2">
    <source>
        <dbReference type="ARBA" id="ARBA00023134"/>
    </source>
</evidence>
<dbReference type="SMART" id="SM00178">
    <property type="entry name" value="SAR"/>
    <property type="match status" value="1"/>
</dbReference>
<dbReference type="InterPro" id="IPR006689">
    <property type="entry name" value="Small_GTPase_ARF/SAR"/>
</dbReference>
<reference evidence="4 5" key="1">
    <citation type="journal article" date="2020" name="Elife">
        <title>Loss of centromere function drives karyotype evolution in closely related Malassezia species.</title>
        <authorList>
            <person name="Sankaranarayanan S.R."/>
            <person name="Ianiri G."/>
            <person name="Coelho M.A."/>
            <person name="Reza M.H."/>
            <person name="Thimmappa B.C."/>
            <person name="Ganguly P."/>
            <person name="Vadnala R.N."/>
            <person name="Sun S."/>
            <person name="Siddharthan R."/>
            <person name="Tellgren-Roth C."/>
            <person name="Dawson T.L."/>
            <person name="Heitman J."/>
            <person name="Sanyal K."/>
        </authorList>
    </citation>
    <scope>NUCLEOTIDE SEQUENCE [LARGE SCALE GENOMIC DNA]</scope>
    <source>
        <strain evidence="4">CBS14141</strain>
    </source>
</reference>
<dbReference type="SMART" id="SM00177">
    <property type="entry name" value="ARF"/>
    <property type="match status" value="1"/>
</dbReference>
<dbReference type="SMART" id="SM00175">
    <property type="entry name" value="RAB"/>
    <property type="match status" value="1"/>
</dbReference>
<dbReference type="PANTHER" id="PTHR11711">
    <property type="entry name" value="ADP RIBOSYLATION FACTOR-RELATED"/>
    <property type="match status" value="1"/>
</dbReference>
<dbReference type="InterPro" id="IPR027417">
    <property type="entry name" value="P-loop_NTPase"/>
</dbReference>
<dbReference type="NCBIfam" id="TIGR00231">
    <property type="entry name" value="small_GTP"/>
    <property type="match status" value="1"/>
</dbReference>
<name>A0ABY8F0T2_MALFU</name>
<sequence length="213" mass="23669">MTRQAQVSIHASRVCTSSAAAPAPLTARTVMGVTFSSLYDALWLWRRETPVRVLMLGLDSAGKTTILYRLQLGEVITTIPTIGFNVESVEYKNIKMQVWDLGGQSSIRPYWRCYYADTSAIIYVVDAADHERLATSRAELQAMLAEEELANAKLLVYANKQDLPNALDEGQVGAAIGLNELRDRQWSIWRCCAKDGTGLTEGLNWLVDALRNT</sequence>